<evidence type="ECO:0000313" key="1">
    <source>
        <dbReference type="EMBL" id="KFV81501.1"/>
    </source>
</evidence>
<dbReference type="AlphaFoldDB" id="A0A093HIF8"/>
<feature type="non-terminal residue" evidence="1">
    <location>
        <position position="1"/>
    </location>
</feature>
<gene>
    <name evidence="1" type="ORF">N308_09810</name>
</gene>
<keyword evidence="2" id="KW-1185">Reference proteome</keyword>
<feature type="non-terminal residue" evidence="1">
    <location>
        <position position="106"/>
    </location>
</feature>
<dbReference type="EMBL" id="KL206341">
    <property type="protein sequence ID" value="KFV81501.1"/>
    <property type="molecule type" value="Genomic_DNA"/>
</dbReference>
<name>A0A093HIF8_STRCA</name>
<sequence>PSSATGAAQHLVGINVYFSGWTLFGTPDVTPWERVTGGGLRRKASFFFFLPGVWGGGEGGKAGGGLTSFGTKLMKNKGAKQKLKRKGAASAFGCDLTEYLESSGQD</sequence>
<organism evidence="1 2">
    <name type="scientific">Struthio camelus australis</name>
    <dbReference type="NCBI Taxonomy" id="441894"/>
    <lineage>
        <taxon>Eukaryota</taxon>
        <taxon>Metazoa</taxon>
        <taxon>Chordata</taxon>
        <taxon>Craniata</taxon>
        <taxon>Vertebrata</taxon>
        <taxon>Euteleostomi</taxon>
        <taxon>Archelosauria</taxon>
        <taxon>Archosauria</taxon>
        <taxon>Dinosauria</taxon>
        <taxon>Saurischia</taxon>
        <taxon>Theropoda</taxon>
        <taxon>Coelurosauria</taxon>
        <taxon>Aves</taxon>
        <taxon>Palaeognathae</taxon>
        <taxon>Struthioniformes</taxon>
        <taxon>Struthionidae</taxon>
        <taxon>Struthio</taxon>
    </lineage>
</organism>
<reference evidence="1 2" key="1">
    <citation type="submission" date="2014-04" db="EMBL/GenBank/DDBJ databases">
        <title>Genome evolution of avian class.</title>
        <authorList>
            <person name="Zhang G."/>
            <person name="Li C."/>
        </authorList>
    </citation>
    <scope>NUCLEOTIDE SEQUENCE [LARGE SCALE GENOMIC DNA]</scope>
    <source>
        <strain evidence="1">BGI_N308</strain>
    </source>
</reference>
<accession>A0A093HIF8</accession>
<proteinExistence type="predicted"/>
<evidence type="ECO:0000313" key="2">
    <source>
        <dbReference type="Proteomes" id="UP000053584"/>
    </source>
</evidence>
<protein>
    <submittedName>
        <fullName evidence="1">Rho GTPase-activating protein 31</fullName>
    </submittedName>
</protein>
<dbReference type="Proteomes" id="UP000053584">
    <property type="component" value="Unassembled WGS sequence"/>
</dbReference>